<dbReference type="GO" id="GO:0005829">
    <property type="term" value="C:cytosol"/>
    <property type="evidence" value="ECO:0007669"/>
    <property type="project" value="TreeGrafter"/>
</dbReference>
<dbReference type="EMBL" id="MFIX01000186">
    <property type="protein sequence ID" value="OGG02347.1"/>
    <property type="molecule type" value="Genomic_DNA"/>
</dbReference>
<proteinExistence type="predicted"/>
<dbReference type="InterPro" id="IPR000944">
    <property type="entry name" value="Tscrpt_reg_Rrf2"/>
</dbReference>
<reference evidence="2 3" key="1">
    <citation type="journal article" date="2016" name="Nat. Commun.">
        <title>Thousands of microbial genomes shed light on interconnected biogeochemical processes in an aquifer system.</title>
        <authorList>
            <person name="Anantharaman K."/>
            <person name="Brown C.T."/>
            <person name="Hug L.A."/>
            <person name="Sharon I."/>
            <person name="Castelle C.J."/>
            <person name="Probst A.J."/>
            <person name="Thomas B.C."/>
            <person name="Singh A."/>
            <person name="Wilkins M.J."/>
            <person name="Karaoz U."/>
            <person name="Brodie E.L."/>
            <person name="Williams K.H."/>
            <person name="Hubbard S.S."/>
            <person name="Banfield J.F."/>
        </authorList>
    </citation>
    <scope>NUCLEOTIDE SEQUENCE [LARGE SCALE GENOMIC DNA]</scope>
</reference>
<dbReference type="PANTHER" id="PTHR33221:SF5">
    <property type="entry name" value="HTH-TYPE TRANSCRIPTIONAL REGULATOR ISCR"/>
    <property type="match status" value="1"/>
</dbReference>
<dbReference type="GO" id="GO:0003677">
    <property type="term" value="F:DNA binding"/>
    <property type="evidence" value="ECO:0007669"/>
    <property type="project" value="UniProtKB-KW"/>
</dbReference>
<organism evidence="2 3">
    <name type="scientific">Candidatus Glassbacteria bacterium RIFCSPLOWO2_12_FULL_58_11</name>
    <dbReference type="NCBI Taxonomy" id="1817867"/>
    <lineage>
        <taxon>Bacteria</taxon>
        <taxon>Candidatus Glassiibacteriota</taxon>
    </lineage>
</organism>
<keyword evidence="1" id="KW-0238">DNA-binding</keyword>
<dbReference type="Pfam" id="PF02082">
    <property type="entry name" value="Rrf2"/>
    <property type="match status" value="1"/>
</dbReference>
<dbReference type="InterPro" id="IPR036390">
    <property type="entry name" value="WH_DNA-bd_sf"/>
</dbReference>
<dbReference type="Gene3D" id="1.10.10.10">
    <property type="entry name" value="Winged helix-like DNA-binding domain superfamily/Winged helix DNA-binding domain"/>
    <property type="match status" value="1"/>
</dbReference>
<dbReference type="GO" id="GO:0003700">
    <property type="term" value="F:DNA-binding transcription factor activity"/>
    <property type="evidence" value="ECO:0007669"/>
    <property type="project" value="TreeGrafter"/>
</dbReference>
<evidence type="ECO:0000313" key="2">
    <source>
        <dbReference type="EMBL" id="OGG02347.1"/>
    </source>
</evidence>
<evidence type="ECO:0000313" key="3">
    <source>
        <dbReference type="Proteomes" id="UP000179129"/>
    </source>
</evidence>
<dbReference type="NCBIfam" id="TIGR00738">
    <property type="entry name" value="rrf2_super"/>
    <property type="match status" value="1"/>
</dbReference>
<dbReference type="STRING" id="1817867.A3F83_10570"/>
<dbReference type="SUPFAM" id="SSF46785">
    <property type="entry name" value="Winged helix' DNA-binding domain"/>
    <property type="match status" value="1"/>
</dbReference>
<name>A0A1F5YQS4_9BACT</name>
<dbReference type="AlphaFoldDB" id="A0A1F5YQS4"/>
<comment type="caution">
    <text evidence="2">The sequence shown here is derived from an EMBL/GenBank/DDBJ whole genome shotgun (WGS) entry which is preliminary data.</text>
</comment>
<dbReference type="InterPro" id="IPR036388">
    <property type="entry name" value="WH-like_DNA-bd_sf"/>
</dbReference>
<accession>A0A1F5YQS4</accession>
<dbReference type="Proteomes" id="UP000179129">
    <property type="component" value="Unassembled WGS sequence"/>
</dbReference>
<dbReference type="PROSITE" id="PS51197">
    <property type="entry name" value="HTH_RRF2_2"/>
    <property type="match status" value="1"/>
</dbReference>
<evidence type="ECO:0000256" key="1">
    <source>
        <dbReference type="ARBA" id="ARBA00023125"/>
    </source>
</evidence>
<sequence length="149" mass="16538">MLISKKCQYALRAVFELAKRYCENPLKIAGIAQAQAIPSRFLEVILCEMKKGGFVQSQRGNEGGYSLAVNPEELTVGEVIRFIQGPMGPVSCLIENATESCPLLGECVFLPMWEKVQKTLSSIYDSTTFAELVEQEKRTTMAYAPSYSI</sequence>
<dbReference type="PANTHER" id="PTHR33221">
    <property type="entry name" value="WINGED HELIX-TURN-HELIX TRANSCRIPTIONAL REGULATOR, RRF2 FAMILY"/>
    <property type="match status" value="1"/>
</dbReference>
<protein>
    <submittedName>
        <fullName evidence="2">Rrf2 family transcriptional regulator</fullName>
    </submittedName>
</protein>
<gene>
    <name evidence="2" type="ORF">A3F83_10570</name>
</gene>